<protein>
    <recommendedName>
        <fullName evidence="3">Aldehyde dehydrogenase</fullName>
    </recommendedName>
</protein>
<name>A0A3S3PP94_9ACAR</name>
<dbReference type="GO" id="GO:0004029">
    <property type="term" value="F:aldehyde dehydrogenase (NAD+) activity"/>
    <property type="evidence" value="ECO:0007669"/>
    <property type="project" value="TreeGrafter"/>
</dbReference>
<evidence type="ECO:0000313" key="6">
    <source>
        <dbReference type="EMBL" id="RWS13773.1"/>
    </source>
</evidence>
<dbReference type="FunFam" id="3.40.309.10:FF:000003">
    <property type="entry name" value="Aldehyde dehydrogenase"/>
    <property type="match status" value="1"/>
</dbReference>
<dbReference type="GO" id="GO:0006081">
    <property type="term" value="P:aldehyde metabolic process"/>
    <property type="evidence" value="ECO:0007669"/>
    <property type="project" value="InterPro"/>
</dbReference>
<comment type="caution">
    <text evidence="6">The sequence shown here is derived from an EMBL/GenBank/DDBJ whole genome shotgun (WGS) entry which is preliminary data.</text>
</comment>
<dbReference type="Gene3D" id="3.40.605.10">
    <property type="entry name" value="Aldehyde Dehydrogenase, Chain A, domain 1"/>
    <property type="match status" value="1"/>
</dbReference>
<dbReference type="InterPro" id="IPR016163">
    <property type="entry name" value="Ald_DH_C"/>
</dbReference>
<dbReference type="InterPro" id="IPR012394">
    <property type="entry name" value="Aldehyde_DH_NAD(P)"/>
</dbReference>
<evidence type="ECO:0000256" key="4">
    <source>
        <dbReference type="PIRSR" id="PIRSR036492-1"/>
    </source>
</evidence>
<feature type="domain" description="Aldehyde dehydrogenase" evidence="5">
    <location>
        <begin position="5"/>
        <end position="338"/>
    </location>
</feature>
<evidence type="ECO:0000256" key="3">
    <source>
        <dbReference type="PIRNR" id="PIRNR036492"/>
    </source>
</evidence>
<keyword evidence="2 3" id="KW-0560">Oxidoreductase</keyword>
<dbReference type="InterPro" id="IPR016161">
    <property type="entry name" value="Ald_DH/histidinol_DH"/>
</dbReference>
<dbReference type="AlphaFoldDB" id="A0A3S3PP94"/>
<dbReference type="Gene3D" id="3.40.309.10">
    <property type="entry name" value="Aldehyde Dehydrogenase, Chain A, domain 2"/>
    <property type="match status" value="1"/>
</dbReference>
<dbReference type="PANTHER" id="PTHR43570:SF16">
    <property type="entry name" value="ALDEHYDE DEHYDROGENASE TYPE III, ISOFORM Q"/>
    <property type="match status" value="1"/>
</dbReference>
<dbReference type="STRING" id="1965070.A0A3S3PP94"/>
<feature type="active site" evidence="4">
    <location>
        <position position="117"/>
    </location>
</feature>
<dbReference type="SUPFAM" id="SSF53720">
    <property type="entry name" value="ALDH-like"/>
    <property type="match status" value="1"/>
</dbReference>
<dbReference type="PIRSF" id="PIRSF036492">
    <property type="entry name" value="ALDH"/>
    <property type="match status" value="1"/>
</dbReference>
<evidence type="ECO:0000256" key="2">
    <source>
        <dbReference type="ARBA" id="ARBA00023002"/>
    </source>
</evidence>
<sequence>MLDEAFIYPQPHGVALIIGPWNYPVFCSLAPMVGAIAAGNCVILKPSEIAHSTAACLTRLISQYLDQECYQVINGGPDETALLLNEKFDYIFFTGSHVVGKVIYEAAAKSLTPLTLELGGKCPVYINDDVKDMEIVAKRILWGKVFNAGQTCVAPDYILCSASTQDRFVAIARKVLLEFFGSNNNNNKDYGRIINEKHFSRLQHLLTETKGRIAIGGNMDSSTRFIEPTVVTDVTLNDSLMQEEIFGPILPIIVIRDCEEAMEFLQKVSEPLFIYLFSENRQLIDKFIKETASGSVLVNDTIISLSVETLPFGGKGSSGLGRYFGKFSFDTFSHQKSVVIRNFNPLNEAVSAVRYPPYTEENMKFMTMALRKPKGYLPENVTAILPKLLSIIINVSFDLVKKVSFNAI</sequence>
<dbReference type="InterPro" id="IPR016160">
    <property type="entry name" value="Ald_DH_CS_CYS"/>
</dbReference>
<dbReference type="Pfam" id="PF00171">
    <property type="entry name" value="Aldedh"/>
    <property type="match status" value="1"/>
</dbReference>
<dbReference type="PANTHER" id="PTHR43570">
    <property type="entry name" value="ALDEHYDE DEHYDROGENASE"/>
    <property type="match status" value="1"/>
</dbReference>
<accession>A0A3S3PP94</accession>
<dbReference type="GO" id="GO:0005737">
    <property type="term" value="C:cytoplasm"/>
    <property type="evidence" value="ECO:0007669"/>
    <property type="project" value="TreeGrafter"/>
</dbReference>
<organism evidence="6 7">
    <name type="scientific">Dinothrombium tinctorium</name>
    <dbReference type="NCBI Taxonomy" id="1965070"/>
    <lineage>
        <taxon>Eukaryota</taxon>
        <taxon>Metazoa</taxon>
        <taxon>Ecdysozoa</taxon>
        <taxon>Arthropoda</taxon>
        <taxon>Chelicerata</taxon>
        <taxon>Arachnida</taxon>
        <taxon>Acari</taxon>
        <taxon>Acariformes</taxon>
        <taxon>Trombidiformes</taxon>
        <taxon>Prostigmata</taxon>
        <taxon>Anystina</taxon>
        <taxon>Parasitengona</taxon>
        <taxon>Trombidioidea</taxon>
        <taxon>Trombidiidae</taxon>
        <taxon>Dinothrombium</taxon>
    </lineage>
</organism>
<evidence type="ECO:0000259" key="5">
    <source>
        <dbReference type="Pfam" id="PF00171"/>
    </source>
</evidence>
<evidence type="ECO:0000256" key="1">
    <source>
        <dbReference type="ARBA" id="ARBA00009986"/>
    </source>
</evidence>
<reference evidence="6 7" key="1">
    <citation type="journal article" date="2018" name="Gigascience">
        <title>Genomes of trombidid mites reveal novel predicted allergens and laterally-transferred genes associated with secondary metabolism.</title>
        <authorList>
            <person name="Dong X."/>
            <person name="Chaisiri K."/>
            <person name="Xia D."/>
            <person name="Armstrong S.D."/>
            <person name="Fang Y."/>
            <person name="Donnelly M.J."/>
            <person name="Kadowaki T."/>
            <person name="McGarry J.W."/>
            <person name="Darby A.C."/>
            <person name="Makepeace B.L."/>
        </authorList>
    </citation>
    <scope>NUCLEOTIDE SEQUENCE [LARGE SCALE GENOMIC DNA]</scope>
    <source>
        <strain evidence="6">UoL-WK</strain>
    </source>
</reference>
<dbReference type="EMBL" id="NCKU01000886">
    <property type="protein sequence ID" value="RWS13773.1"/>
    <property type="molecule type" value="Genomic_DNA"/>
</dbReference>
<gene>
    <name evidence="6" type="ORF">B4U79_05917</name>
</gene>
<keyword evidence="7" id="KW-1185">Reference proteome</keyword>
<feature type="active site" evidence="4">
    <location>
        <position position="152"/>
    </location>
</feature>
<dbReference type="InterPro" id="IPR015590">
    <property type="entry name" value="Aldehyde_DH_dom"/>
</dbReference>
<dbReference type="OrthoDB" id="440325at2759"/>
<comment type="similarity">
    <text evidence="1 3">Belongs to the aldehyde dehydrogenase family.</text>
</comment>
<evidence type="ECO:0000313" key="7">
    <source>
        <dbReference type="Proteomes" id="UP000285301"/>
    </source>
</evidence>
<dbReference type="PROSITE" id="PS00070">
    <property type="entry name" value="ALDEHYDE_DEHYDR_CYS"/>
    <property type="match status" value="1"/>
</dbReference>
<dbReference type="InterPro" id="IPR016162">
    <property type="entry name" value="Ald_DH_N"/>
</dbReference>
<dbReference type="Proteomes" id="UP000285301">
    <property type="component" value="Unassembled WGS sequence"/>
</dbReference>
<proteinExistence type="inferred from homology"/>